<dbReference type="InterPro" id="IPR012340">
    <property type="entry name" value="NA-bd_OB-fold"/>
</dbReference>
<reference evidence="2 3" key="1">
    <citation type="submission" date="2019-07" db="EMBL/GenBank/DDBJ databases">
        <title>Genome sequencing of 100 strains of the haloalkaliphilic chemolithoautotrophic sulfur-oxidizing bacterium Thioalkalivibrio.</title>
        <authorList>
            <person name="Muyzer G."/>
        </authorList>
    </citation>
    <scope>NUCLEOTIDE SEQUENCE [LARGE SCALE GENOMIC DNA]</scope>
    <source>
        <strain evidence="2 3">ASO4-4</strain>
    </source>
</reference>
<dbReference type="CDD" id="cd10911">
    <property type="entry name" value="PIN_LabA"/>
    <property type="match status" value="1"/>
</dbReference>
<dbReference type="RefSeq" id="WP_144685376.1">
    <property type="nucleotide sequence ID" value="NZ_VLLC01000017.1"/>
</dbReference>
<feature type="domain" description="NYN" evidence="1">
    <location>
        <begin position="3"/>
        <end position="156"/>
    </location>
</feature>
<dbReference type="SUPFAM" id="SSF50249">
    <property type="entry name" value="Nucleic acid-binding proteins"/>
    <property type="match status" value="1"/>
</dbReference>
<dbReference type="Gene3D" id="2.40.50.140">
    <property type="entry name" value="Nucleic acid-binding proteins"/>
    <property type="match status" value="1"/>
</dbReference>
<evidence type="ECO:0000259" key="1">
    <source>
        <dbReference type="Pfam" id="PF01936"/>
    </source>
</evidence>
<evidence type="ECO:0000313" key="3">
    <source>
        <dbReference type="Proteomes" id="UP000318307"/>
    </source>
</evidence>
<dbReference type="AlphaFoldDB" id="A0A562RNP3"/>
<dbReference type="InterPro" id="IPR021139">
    <property type="entry name" value="NYN"/>
</dbReference>
<dbReference type="Pfam" id="PF01936">
    <property type="entry name" value="NYN"/>
    <property type="match status" value="1"/>
</dbReference>
<dbReference type="Proteomes" id="UP000318307">
    <property type="component" value="Unassembled WGS sequence"/>
</dbReference>
<dbReference type="PANTHER" id="PTHR35458">
    <property type="entry name" value="SLR0755 PROTEIN"/>
    <property type="match status" value="1"/>
</dbReference>
<dbReference type="EMBL" id="VLLC01000017">
    <property type="protein sequence ID" value="TWI70685.1"/>
    <property type="molecule type" value="Genomic_DNA"/>
</dbReference>
<dbReference type="OrthoDB" id="9794137at2"/>
<organism evidence="2 3">
    <name type="scientific">Desulfobotulus alkaliphilus</name>
    <dbReference type="NCBI Taxonomy" id="622671"/>
    <lineage>
        <taxon>Bacteria</taxon>
        <taxon>Pseudomonadati</taxon>
        <taxon>Thermodesulfobacteriota</taxon>
        <taxon>Desulfobacteria</taxon>
        <taxon>Desulfobacterales</taxon>
        <taxon>Desulfobacteraceae</taxon>
        <taxon>Desulfobotulus</taxon>
    </lineage>
</organism>
<dbReference type="PANTHER" id="PTHR35458:SF8">
    <property type="entry name" value="SLR0650 PROTEIN"/>
    <property type="match status" value="1"/>
</dbReference>
<dbReference type="GO" id="GO:0004540">
    <property type="term" value="F:RNA nuclease activity"/>
    <property type="evidence" value="ECO:0007669"/>
    <property type="project" value="InterPro"/>
</dbReference>
<gene>
    <name evidence="2" type="ORF">LZ24_02255</name>
</gene>
<comment type="caution">
    <text evidence="2">The sequence shown here is derived from an EMBL/GenBank/DDBJ whole genome shotgun (WGS) entry which is preliminary data.</text>
</comment>
<evidence type="ECO:0000313" key="2">
    <source>
        <dbReference type="EMBL" id="TWI70685.1"/>
    </source>
</evidence>
<proteinExistence type="predicted"/>
<dbReference type="InterPro" id="IPR047140">
    <property type="entry name" value="LabA"/>
</dbReference>
<accession>A0A562RNP3</accession>
<sequence>MLKAGIFLDMENLSRNGGWGIRYEIIKELVETQGTIVLRANAYLAVDVERERQDTGYRIRNENYRAAIRRNGFHLIRKEVRRYYDSEGELVVKANADLDLAVDAILQSENLDYILVGSGDGDFLRLVRALQNRGKRVDLLSFANTSGDLMREVDNHFSGFLIPGILGNDTAQTRKRGILHAYNEDRGFGFITMRTGLGVSDLRHDIFCHINDISVDEEPVDTRYVAELKHRQIILEFDLIQTPEGPKATDVCEFQWR</sequence>
<keyword evidence="3" id="KW-1185">Reference proteome</keyword>
<protein>
    <submittedName>
        <fullName evidence="2">Uncharacterized LabA/DUF88 family protein</fullName>
    </submittedName>
</protein>
<name>A0A562RNP3_9BACT</name>
<dbReference type="Gene3D" id="3.40.50.1010">
    <property type="entry name" value="5'-nuclease"/>
    <property type="match status" value="1"/>
</dbReference>